<dbReference type="Proteomes" id="UP000008383">
    <property type="component" value="Unassembled WGS sequence"/>
</dbReference>
<dbReference type="AlphaFoldDB" id="D4D3A1"/>
<feature type="region of interest" description="Disordered" evidence="1">
    <location>
        <begin position="57"/>
        <end position="101"/>
    </location>
</feature>
<evidence type="ECO:0000256" key="2">
    <source>
        <dbReference type="SAM" id="SignalP"/>
    </source>
</evidence>
<evidence type="ECO:0000313" key="3">
    <source>
        <dbReference type="EMBL" id="EFE43670.1"/>
    </source>
</evidence>
<feature type="compositionally biased region" description="Basic and acidic residues" evidence="1">
    <location>
        <begin position="71"/>
        <end position="95"/>
    </location>
</feature>
<name>D4D3A1_TRIVH</name>
<dbReference type="RefSeq" id="XP_003024281.1">
    <property type="nucleotide sequence ID" value="XM_003024235.1"/>
</dbReference>
<dbReference type="HOGENOM" id="CLU_2005561_0_0_1"/>
<dbReference type="OrthoDB" id="4173556at2759"/>
<gene>
    <name evidence="3" type="ORF">TRV_01560</name>
</gene>
<feature type="signal peptide" evidence="2">
    <location>
        <begin position="1"/>
        <end position="16"/>
    </location>
</feature>
<evidence type="ECO:0000256" key="1">
    <source>
        <dbReference type="SAM" id="MobiDB-lite"/>
    </source>
</evidence>
<feature type="chain" id="PRO_5003056140" evidence="2">
    <location>
        <begin position="17"/>
        <end position="124"/>
    </location>
</feature>
<proteinExistence type="predicted"/>
<protein>
    <submittedName>
        <fullName evidence="3">Uncharacterized protein</fullName>
    </submittedName>
</protein>
<evidence type="ECO:0000313" key="4">
    <source>
        <dbReference type="Proteomes" id="UP000008383"/>
    </source>
</evidence>
<accession>D4D3A1</accession>
<reference evidence="4" key="1">
    <citation type="journal article" date="2011" name="Genome Biol.">
        <title>Comparative and functional genomics provide insights into the pathogenicity of dermatophytic fungi.</title>
        <authorList>
            <person name="Burmester A."/>
            <person name="Shelest E."/>
            <person name="Gloeckner G."/>
            <person name="Heddergott C."/>
            <person name="Schindler S."/>
            <person name="Staib P."/>
            <person name="Heidel A."/>
            <person name="Felder M."/>
            <person name="Petzold A."/>
            <person name="Szafranski K."/>
            <person name="Feuermann M."/>
            <person name="Pedruzzi I."/>
            <person name="Priebe S."/>
            <person name="Groth M."/>
            <person name="Winkler R."/>
            <person name="Li W."/>
            <person name="Kniemeyer O."/>
            <person name="Schroeckh V."/>
            <person name="Hertweck C."/>
            <person name="Hube B."/>
            <person name="White T.C."/>
            <person name="Platzer M."/>
            <person name="Guthke R."/>
            <person name="Heitman J."/>
            <person name="Woestemeyer J."/>
            <person name="Zipfel P.F."/>
            <person name="Monod M."/>
            <person name="Brakhage A.A."/>
        </authorList>
    </citation>
    <scope>NUCLEOTIDE SEQUENCE [LARGE SCALE GENOMIC DNA]</scope>
    <source>
        <strain evidence="4">HKI 0517</strain>
    </source>
</reference>
<keyword evidence="4" id="KW-1185">Reference proteome</keyword>
<keyword evidence="2" id="KW-0732">Signal</keyword>
<comment type="caution">
    <text evidence="3">The sequence shown here is derived from an EMBL/GenBank/DDBJ whole genome shotgun (WGS) entry which is preliminary data.</text>
</comment>
<dbReference type="GeneID" id="9579401"/>
<dbReference type="KEGG" id="tve:TRV_01560"/>
<dbReference type="EMBL" id="ACYE01000082">
    <property type="protein sequence ID" value="EFE43670.1"/>
    <property type="molecule type" value="Genomic_DNA"/>
</dbReference>
<organism evidence="3 4">
    <name type="scientific">Trichophyton verrucosum (strain HKI 0517)</name>
    <dbReference type="NCBI Taxonomy" id="663202"/>
    <lineage>
        <taxon>Eukaryota</taxon>
        <taxon>Fungi</taxon>
        <taxon>Dikarya</taxon>
        <taxon>Ascomycota</taxon>
        <taxon>Pezizomycotina</taxon>
        <taxon>Eurotiomycetes</taxon>
        <taxon>Eurotiomycetidae</taxon>
        <taxon>Onygenales</taxon>
        <taxon>Arthrodermataceae</taxon>
        <taxon>Trichophyton</taxon>
    </lineage>
</organism>
<sequence>MRVLYWIFAAMPLAMAAPVALPNENAPGMLNIGPRAQDEASDINHIPINSVENLCPENEHADECGGGQPLGHHEMNNGESPVRKQHGDVESDLRRGSLLPRQSKGRLLSGALIDGLPLLGSGGQ</sequence>